<feature type="compositionally biased region" description="Pro residues" evidence="1">
    <location>
        <begin position="32"/>
        <end position="42"/>
    </location>
</feature>
<feature type="transmembrane region" description="Helical" evidence="2">
    <location>
        <begin position="115"/>
        <end position="143"/>
    </location>
</feature>
<proteinExistence type="predicted"/>
<dbReference type="NCBIfam" id="NF040945">
    <property type="entry name" value="CCC_membrane"/>
    <property type="match status" value="1"/>
</dbReference>
<feature type="transmembrane region" description="Helical" evidence="2">
    <location>
        <begin position="59"/>
        <end position="87"/>
    </location>
</feature>
<feature type="region of interest" description="Disordered" evidence="1">
    <location>
        <begin position="1"/>
        <end position="42"/>
    </location>
</feature>
<sequence>MSEEQETPQENQPIDLSKKDDAPKETVYNSPGTPPPFQPAPPFQQYGGMAQPNLPNSTIALILGILSIPACCCYGLGLIFGIIAWVLAGSDIKKYKLDPNGFSLSSYKNTKAGKVCGIIGAILSLLYIFCLIAAIAFFGWAALRDPELMKELLKQKGLQ</sequence>
<keyword evidence="2" id="KW-0812">Transmembrane</keyword>
<evidence type="ECO:0000313" key="4">
    <source>
        <dbReference type="Proteomes" id="UP000652755"/>
    </source>
</evidence>
<reference evidence="3 4" key="1">
    <citation type="submission" date="2020-08" db="EMBL/GenBank/DDBJ databases">
        <authorList>
            <person name="Sun Q."/>
            <person name="Inoue M."/>
        </authorList>
    </citation>
    <scope>NUCLEOTIDE SEQUENCE [LARGE SCALE GENOMIC DNA]</scope>
    <source>
        <strain evidence="3 4">CCM 8938</strain>
    </source>
</reference>
<comment type="caution">
    <text evidence="3">The sequence shown here is derived from an EMBL/GenBank/DDBJ whole genome shotgun (WGS) entry which is preliminary data.</text>
</comment>
<evidence type="ECO:0008006" key="5">
    <source>
        <dbReference type="Google" id="ProtNLM"/>
    </source>
</evidence>
<dbReference type="Pfam" id="PF07666">
    <property type="entry name" value="MpPF26"/>
    <property type="match status" value="1"/>
</dbReference>
<dbReference type="RefSeq" id="WP_187072951.1">
    <property type="nucleotide sequence ID" value="NZ_JACRYL010000022.1"/>
</dbReference>
<keyword evidence="4" id="KW-1185">Reference proteome</keyword>
<dbReference type="InterPro" id="IPR011655">
    <property type="entry name" value="MpPF26"/>
</dbReference>
<dbReference type="Proteomes" id="UP000652755">
    <property type="component" value="Unassembled WGS sequence"/>
</dbReference>
<evidence type="ECO:0000256" key="1">
    <source>
        <dbReference type="SAM" id="MobiDB-lite"/>
    </source>
</evidence>
<gene>
    <name evidence="3" type="ORF">H7U22_19075</name>
</gene>
<keyword evidence="2" id="KW-1133">Transmembrane helix</keyword>
<evidence type="ECO:0000313" key="3">
    <source>
        <dbReference type="EMBL" id="MBC6112531.1"/>
    </source>
</evidence>
<protein>
    <recommendedName>
        <fullName evidence="5">DUF4190 domain-containing protein</fullName>
    </recommendedName>
</protein>
<name>A0ABR7KWW2_9SPHI</name>
<accession>A0ABR7KWW2</accession>
<dbReference type="EMBL" id="JACRYL010000022">
    <property type="protein sequence ID" value="MBC6112531.1"/>
    <property type="molecule type" value="Genomic_DNA"/>
</dbReference>
<evidence type="ECO:0000256" key="2">
    <source>
        <dbReference type="SAM" id="Phobius"/>
    </source>
</evidence>
<keyword evidence="2" id="KW-0472">Membrane</keyword>
<organism evidence="3 4">
    <name type="scientific">Pedobacter fastidiosus</name>
    <dbReference type="NCBI Taxonomy" id="2765361"/>
    <lineage>
        <taxon>Bacteria</taxon>
        <taxon>Pseudomonadati</taxon>
        <taxon>Bacteroidota</taxon>
        <taxon>Sphingobacteriia</taxon>
        <taxon>Sphingobacteriales</taxon>
        <taxon>Sphingobacteriaceae</taxon>
        <taxon>Pedobacter</taxon>
    </lineage>
</organism>